<organism evidence="1 2">
    <name type="scientific">Neisseria gonorrhoeae 3502</name>
    <dbReference type="NCBI Taxonomy" id="1193404"/>
    <lineage>
        <taxon>Bacteria</taxon>
        <taxon>Pseudomonadati</taxon>
        <taxon>Pseudomonadota</taxon>
        <taxon>Betaproteobacteria</taxon>
        <taxon>Neisseriales</taxon>
        <taxon>Neisseriaceae</taxon>
        <taxon>Neisseria</taxon>
    </lineage>
</organism>
<accession>A0AA44U751</accession>
<proteinExistence type="predicted"/>
<reference evidence="1 2" key="1">
    <citation type="submission" date="2013-08" db="EMBL/GenBank/DDBJ databases">
        <authorList>
            <person name="Trees D."/>
        </authorList>
    </citation>
    <scope>NUCLEOTIDE SEQUENCE [LARGE SCALE GENOMIC DNA]</scope>
    <source>
        <strain evidence="1 2">3502</strain>
    </source>
</reference>
<sequence>MADGRKGFFDAIIKINIFFFPVKTPTLGAANPIAGGSTRFRFGAEQMAVLYVPFCVLKHIGR</sequence>
<dbReference type="EMBL" id="AVBE01000002">
    <property type="protein sequence ID" value="PHJ34577.1"/>
    <property type="molecule type" value="Genomic_DNA"/>
</dbReference>
<protein>
    <submittedName>
        <fullName evidence="1">Uncharacterized protein</fullName>
    </submittedName>
</protein>
<dbReference type="RefSeq" id="WP_003689039.1">
    <property type="nucleotide sequence ID" value="NZ_AVBE01000002.1"/>
</dbReference>
<dbReference type="Proteomes" id="UP000223296">
    <property type="component" value="Unassembled WGS sequence"/>
</dbReference>
<comment type="caution">
    <text evidence="1">The sequence shown here is derived from an EMBL/GenBank/DDBJ whole genome shotgun (WGS) entry which is preliminary data.</text>
</comment>
<gene>
    <name evidence="1" type="ORF">N776_02665</name>
</gene>
<dbReference type="AlphaFoldDB" id="A0AA44U751"/>
<name>A0AA44U751_NEIGO</name>
<dbReference type="GeneID" id="66752865"/>
<evidence type="ECO:0000313" key="1">
    <source>
        <dbReference type="EMBL" id="PHJ34577.1"/>
    </source>
</evidence>
<evidence type="ECO:0000313" key="2">
    <source>
        <dbReference type="Proteomes" id="UP000223296"/>
    </source>
</evidence>